<dbReference type="STRING" id="49012.A0A0F7S7N5"/>
<comment type="similarity">
    <text evidence="3">Belongs to the glycosyltransferase 39 family.</text>
</comment>
<feature type="domain" description="ArnT-like N-terminal" evidence="10">
    <location>
        <begin position="68"/>
        <end position="175"/>
    </location>
</feature>
<dbReference type="GO" id="GO:0005783">
    <property type="term" value="C:endoplasmic reticulum"/>
    <property type="evidence" value="ECO:0007669"/>
    <property type="project" value="TreeGrafter"/>
</dbReference>
<evidence type="ECO:0000256" key="2">
    <source>
        <dbReference type="ARBA" id="ARBA00004922"/>
    </source>
</evidence>
<dbReference type="PANTHER" id="PTHR10050">
    <property type="entry name" value="DOLICHYL-PHOSPHATE-MANNOSE--PROTEIN MANNOSYLTRANSFERASE"/>
    <property type="match status" value="1"/>
</dbReference>
<evidence type="ECO:0000256" key="5">
    <source>
        <dbReference type="ARBA" id="ARBA00022679"/>
    </source>
</evidence>
<gene>
    <name evidence="11" type="primary">SSCI15060.1</name>
</gene>
<evidence type="ECO:0000313" key="12">
    <source>
        <dbReference type="Proteomes" id="UP000242770"/>
    </source>
</evidence>
<reference evidence="12" key="1">
    <citation type="submission" date="2014-06" db="EMBL/GenBank/DDBJ databases">
        <authorList>
            <person name="Berkman P.J."/>
        </authorList>
    </citation>
    <scope>NUCLEOTIDE SEQUENCE [LARGE SCALE GENOMIC DNA]</scope>
</reference>
<keyword evidence="12" id="KW-1185">Reference proteome</keyword>
<keyword evidence="4" id="KW-0328">Glycosyltransferase</keyword>
<organism evidence="11 12">
    <name type="scientific">Sporisorium scitamineum</name>
    <dbReference type="NCBI Taxonomy" id="49012"/>
    <lineage>
        <taxon>Eukaryota</taxon>
        <taxon>Fungi</taxon>
        <taxon>Dikarya</taxon>
        <taxon>Basidiomycota</taxon>
        <taxon>Ustilaginomycotina</taxon>
        <taxon>Ustilaginomycetes</taxon>
        <taxon>Ustilaginales</taxon>
        <taxon>Ustilaginaceae</taxon>
        <taxon>Sporisorium</taxon>
    </lineage>
</organism>
<evidence type="ECO:0000256" key="9">
    <source>
        <dbReference type="SAM" id="MobiDB-lite"/>
    </source>
</evidence>
<comment type="pathway">
    <text evidence="2">Protein modification; protein glycosylation.</text>
</comment>
<dbReference type="UniPathway" id="UPA00378"/>
<evidence type="ECO:0000256" key="8">
    <source>
        <dbReference type="ARBA" id="ARBA00023136"/>
    </source>
</evidence>
<proteinExistence type="inferred from homology"/>
<name>A0A0F7S7N5_9BASI</name>
<keyword evidence="5" id="KW-0808">Transferase</keyword>
<evidence type="ECO:0000256" key="1">
    <source>
        <dbReference type="ARBA" id="ARBA00004127"/>
    </source>
</evidence>
<dbReference type="EMBL" id="CCFA01000780">
    <property type="protein sequence ID" value="CDW96703.1"/>
    <property type="molecule type" value="Genomic_DNA"/>
</dbReference>
<feature type="non-terminal residue" evidence="11">
    <location>
        <position position="179"/>
    </location>
</feature>
<evidence type="ECO:0000256" key="6">
    <source>
        <dbReference type="ARBA" id="ARBA00022692"/>
    </source>
</evidence>
<dbReference type="AlphaFoldDB" id="A0A0F7S7N5"/>
<feature type="region of interest" description="Disordered" evidence="9">
    <location>
        <begin position="1"/>
        <end position="20"/>
    </location>
</feature>
<dbReference type="PANTHER" id="PTHR10050:SF51">
    <property type="entry name" value="PROTEIN O-MANNOSYL-TRANSFERASE 1"/>
    <property type="match status" value="1"/>
</dbReference>
<dbReference type="InterPro" id="IPR027005">
    <property type="entry name" value="PMT-like"/>
</dbReference>
<accession>A0A0F7S7N5</accession>
<dbReference type="GO" id="GO:0016020">
    <property type="term" value="C:membrane"/>
    <property type="evidence" value="ECO:0007669"/>
    <property type="project" value="InterPro"/>
</dbReference>
<keyword evidence="6" id="KW-0812">Transmembrane</keyword>
<dbReference type="InterPro" id="IPR003342">
    <property type="entry name" value="ArnT-like_N"/>
</dbReference>
<protein>
    <recommendedName>
        <fullName evidence="10">ArnT-like N-terminal domain-containing protein</fullName>
    </recommendedName>
</protein>
<sequence length="179" mass="20305">MDDSKAQALRSRRHDGADAVATTDTITKSEHIDYDDHDDKSKIRLRSQWGAISPDVHSHSADSMITIALFILAAALRFYRISFPDQVVFDEVHFGKFAAYYLRREFHFDVHPPLAKLINAFGGYLAGFDGHFEFDQIGDKYLENNVPYVRMRAIPAIIGSLQVPLIYVIMRQSGYAPVI</sequence>
<evidence type="ECO:0000256" key="3">
    <source>
        <dbReference type="ARBA" id="ARBA00007222"/>
    </source>
</evidence>
<keyword evidence="7" id="KW-1133">Transmembrane helix</keyword>
<evidence type="ECO:0000313" key="11">
    <source>
        <dbReference type="EMBL" id="CDW96703.1"/>
    </source>
</evidence>
<dbReference type="GO" id="GO:0004169">
    <property type="term" value="F:dolichyl-phosphate-mannose-protein mannosyltransferase activity"/>
    <property type="evidence" value="ECO:0007669"/>
    <property type="project" value="TreeGrafter"/>
</dbReference>
<evidence type="ECO:0000256" key="7">
    <source>
        <dbReference type="ARBA" id="ARBA00022989"/>
    </source>
</evidence>
<dbReference type="Pfam" id="PF02366">
    <property type="entry name" value="PMT"/>
    <property type="match status" value="1"/>
</dbReference>
<dbReference type="Proteomes" id="UP000242770">
    <property type="component" value="Unassembled WGS sequence"/>
</dbReference>
<keyword evidence="8" id="KW-0472">Membrane</keyword>
<evidence type="ECO:0000256" key="4">
    <source>
        <dbReference type="ARBA" id="ARBA00022676"/>
    </source>
</evidence>
<comment type="subcellular location">
    <subcellularLocation>
        <location evidence="1">Endomembrane system</location>
        <topology evidence="1">Multi-pass membrane protein</topology>
    </subcellularLocation>
</comment>
<evidence type="ECO:0000259" key="10">
    <source>
        <dbReference type="Pfam" id="PF02366"/>
    </source>
</evidence>